<evidence type="ECO:0000256" key="4">
    <source>
        <dbReference type="ARBA" id="ARBA00022525"/>
    </source>
</evidence>
<dbReference type="GO" id="GO:0060535">
    <property type="term" value="P:trachea cartilage morphogenesis"/>
    <property type="evidence" value="ECO:0007669"/>
    <property type="project" value="Ensembl"/>
</dbReference>
<dbReference type="SMART" id="SM00209">
    <property type="entry name" value="TSP1"/>
    <property type="match status" value="1"/>
</dbReference>
<keyword evidence="3" id="KW-0217">Developmental protein</keyword>
<dbReference type="SMART" id="SM00261">
    <property type="entry name" value="FU"/>
    <property type="match status" value="2"/>
</dbReference>
<dbReference type="PROSITE" id="PS50092">
    <property type="entry name" value="TSP1"/>
    <property type="match status" value="1"/>
</dbReference>
<dbReference type="Proteomes" id="UP000000539">
    <property type="component" value="Chromosome 2"/>
</dbReference>
<organism evidence="16 17">
    <name type="scientific">Gallus gallus</name>
    <name type="common">Chicken</name>
    <dbReference type="NCBI Taxonomy" id="9031"/>
    <lineage>
        <taxon>Eukaryota</taxon>
        <taxon>Metazoa</taxon>
        <taxon>Chordata</taxon>
        <taxon>Craniata</taxon>
        <taxon>Vertebrata</taxon>
        <taxon>Euteleostomi</taxon>
        <taxon>Archelosauria</taxon>
        <taxon>Archosauria</taxon>
        <taxon>Dinosauria</taxon>
        <taxon>Saurischia</taxon>
        <taxon>Theropoda</taxon>
        <taxon>Coelurosauria</taxon>
        <taxon>Aves</taxon>
        <taxon>Neognathae</taxon>
        <taxon>Galloanserae</taxon>
        <taxon>Galliformes</taxon>
        <taxon>Phasianidae</taxon>
        <taxon>Phasianinae</taxon>
        <taxon>Gallus</taxon>
    </lineage>
</organism>
<dbReference type="InterPro" id="IPR006212">
    <property type="entry name" value="Furin_repeat"/>
</dbReference>
<dbReference type="Ensembl" id="ENSGALT00010026724.1">
    <property type="protein sequence ID" value="ENSGALP00010015242.1"/>
    <property type="gene ID" value="ENSGALG00010011178.1"/>
</dbReference>
<evidence type="ECO:0000313" key="16">
    <source>
        <dbReference type="Ensembl" id="ENSGALP00010015242.1"/>
    </source>
</evidence>
<evidence type="ECO:0000256" key="11">
    <source>
        <dbReference type="ARBA" id="ARBA00074432"/>
    </source>
</evidence>
<dbReference type="SUPFAM" id="SSF82895">
    <property type="entry name" value="TSP-1 type 1 repeat"/>
    <property type="match status" value="1"/>
</dbReference>
<evidence type="ECO:0000256" key="1">
    <source>
        <dbReference type="ARBA" id="ARBA00004613"/>
    </source>
</evidence>
<evidence type="ECO:0000256" key="9">
    <source>
        <dbReference type="ARBA" id="ARBA00023157"/>
    </source>
</evidence>
<dbReference type="FunFam" id="2.10.220.10:FF:000012">
    <property type="entry name" value="R-spondin 4"/>
    <property type="match status" value="1"/>
</dbReference>
<feature type="region of interest" description="Disordered" evidence="13">
    <location>
        <begin position="40"/>
        <end position="110"/>
    </location>
</feature>
<dbReference type="FunFam" id="2.20.100.10:FF:000028">
    <property type="entry name" value="R-spondin 2"/>
    <property type="match status" value="1"/>
</dbReference>
<evidence type="ECO:0000259" key="15">
    <source>
        <dbReference type="Pfam" id="PF19028"/>
    </source>
</evidence>
<keyword evidence="6" id="KW-0358">Heparin-binding</keyword>
<feature type="domain" description="Spondin-like TSP1" evidence="15">
    <location>
        <begin position="257"/>
        <end position="310"/>
    </location>
</feature>
<dbReference type="GO" id="GO:0060441">
    <property type="term" value="P:epithelial tube branching involved in lung morphogenesis"/>
    <property type="evidence" value="ECO:0007669"/>
    <property type="project" value="Ensembl"/>
</dbReference>
<dbReference type="InterPro" id="IPR036383">
    <property type="entry name" value="TSP1_rpt_sf"/>
</dbReference>
<dbReference type="OrthoDB" id="10257656at2759"/>
<dbReference type="GO" id="GO:0070700">
    <property type="term" value="F:BMP receptor binding"/>
    <property type="evidence" value="ECO:0000318"/>
    <property type="project" value="GO_Central"/>
</dbReference>
<evidence type="ECO:0000256" key="5">
    <source>
        <dbReference type="ARBA" id="ARBA00022606"/>
    </source>
</evidence>
<dbReference type="Gene3D" id="2.20.100.10">
    <property type="entry name" value="Thrombospondin type-1 (TSP1) repeat"/>
    <property type="match status" value="1"/>
</dbReference>
<reference evidence="16" key="1">
    <citation type="submission" date="2020-11" db="EMBL/GenBank/DDBJ databases">
        <title>Gallus gallus (Chicken) genome, bGalGal1, GRCg7b, maternal haplotype autosomes + Z &amp; W.</title>
        <authorList>
            <person name="Warren W."/>
            <person name="Formenti G."/>
            <person name="Fedrigo O."/>
            <person name="Haase B."/>
            <person name="Mountcastle J."/>
            <person name="Balacco J."/>
            <person name="Tracey A."/>
            <person name="Schneider V."/>
            <person name="Okimoto R."/>
            <person name="Cheng H."/>
            <person name="Hawken R."/>
            <person name="Howe K."/>
            <person name="Jarvis E.D."/>
        </authorList>
    </citation>
    <scope>NUCLEOTIDE SEQUENCE [LARGE SCALE GENOMIC DNA]</scope>
    <source>
        <strain evidence="16">Broiler</strain>
    </source>
</reference>
<dbReference type="GO" id="GO:0035115">
    <property type="term" value="P:embryonic forelimb morphogenesis"/>
    <property type="evidence" value="ECO:0007669"/>
    <property type="project" value="Ensembl"/>
</dbReference>
<dbReference type="Pfam" id="PF15913">
    <property type="entry name" value="Furin-like_2"/>
    <property type="match status" value="1"/>
</dbReference>
<keyword evidence="9" id="KW-1015">Disulfide bond</keyword>
<accession>A0A8V0YC65</accession>
<evidence type="ECO:0000313" key="17">
    <source>
        <dbReference type="Proteomes" id="UP000000539"/>
    </source>
</evidence>
<dbReference type="GeneTree" id="ENSGT00940000159194"/>
<proteinExistence type="inferred from homology"/>
<feature type="compositionally biased region" description="Basic and acidic residues" evidence="13">
    <location>
        <begin position="64"/>
        <end position="75"/>
    </location>
</feature>
<dbReference type="GO" id="GO:0001649">
    <property type="term" value="P:osteoblast differentiation"/>
    <property type="evidence" value="ECO:0007669"/>
    <property type="project" value="Ensembl"/>
</dbReference>
<dbReference type="GO" id="GO:0005615">
    <property type="term" value="C:extracellular space"/>
    <property type="evidence" value="ECO:0000318"/>
    <property type="project" value="GO_Central"/>
</dbReference>
<evidence type="ECO:0000256" key="12">
    <source>
        <dbReference type="ARBA" id="ARBA00075541"/>
    </source>
</evidence>
<dbReference type="InterPro" id="IPR000884">
    <property type="entry name" value="TSP1_rpt"/>
</dbReference>
<sequence>RRGKKLGLSVTPLGSSARARSPDRAFLFLFFILFFSRGEPEKGEDRRAARSPGRAFPRSLSAQRRGDAGRRREFAARFQGSGRRVKPPQQPLPPPPAPRAAAGGGCPPAPAAQDAVSPLLLCLDRPELYGLRPLPSRPLETRQESYGSNPICKGCLSCSKDNGCIRCQHKLFFFLRREGMRQYGECLHSCPSGYYGLRTPDMNRCSRCRIENCDSCFSRDFCTKCKAGFYSHRGRCFRGCPPGFAALEELMECVEGCEVGQWSEWGTCSRNNKTCGFKWGLETRTRQIVKKPAKDTIPCPTIAESRRCKMAVRHCPGGRRATKTKEKKKKKKNLMERAQKQHSIFLATDKTSQ</sequence>
<dbReference type="GO" id="GO:0060437">
    <property type="term" value="P:lung growth"/>
    <property type="evidence" value="ECO:0007669"/>
    <property type="project" value="Ensembl"/>
</dbReference>
<evidence type="ECO:0000256" key="13">
    <source>
        <dbReference type="SAM" id="MobiDB-lite"/>
    </source>
</evidence>
<dbReference type="InterPro" id="IPR009030">
    <property type="entry name" value="Growth_fac_rcpt_cys_sf"/>
</dbReference>
<dbReference type="SUPFAM" id="SSF57184">
    <property type="entry name" value="Growth factor receptor domain"/>
    <property type="match status" value="1"/>
</dbReference>
<dbReference type="PANTHER" id="PTHR46987:SF4">
    <property type="entry name" value="R-SPONDIN-2"/>
    <property type="match status" value="1"/>
</dbReference>
<name>A0A8V0YC65_CHICK</name>
<reference evidence="16" key="3">
    <citation type="submission" date="2025-09" db="UniProtKB">
        <authorList>
            <consortium name="Ensembl"/>
        </authorList>
    </citation>
    <scope>IDENTIFICATION</scope>
    <source>
        <strain evidence="16">broiler</strain>
    </source>
</reference>
<feature type="region of interest" description="Disordered" evidence="13">
    <location>
        <begin position="319"/>
        <end position="353"/>
    </location>
</feature>
<dbReference type="AlphaFoldDB" id="A0A8V0YC65"/>
<dbReference type="InterPro" id="IPR051514">
    <property type="entry name" value="R-spondin"/>
</dbReference>
<dbReference type="InterPro" id="IPR043601">
    <property type="entry name" value="Rspo_Fu-CRD_dom"/>
</dbReference>
<comment type="similarity">
    <text evidence="2">Belongs to the R-spondin family.</text>
</comment>
<reference evidence="16" key="2">
    <citation type="submission" date="2025-08" db="UniProtKB">
        <authorList>
            <consortium name="Ensembl"/>
        </authorList>
    </citation>
    <scope>IDENTIFICATION</scope>
    <source>
        <strain evidence="16">broiler</strain>
    </source>
</reference>
<keyword evidence="8" id="KW-0732">Signal</keyword>
<keyword evidence="17" id="KW-1185">Reference proteome</keyword>
<evidence type="ECO:0000256" key="2">
    <source>
        <dbReference type="ARBA" id="ARBA00007308"/>
    </source>
</evidence>
<dbReference type="Pfam" id="PF19028">
    <property type="entry name" value="TSP1_spondin"/>
    <property type="match status" value="1"/>
</dbReference>
<evidence type="ECO:0000256" key="6">
    <source>
        <dbReference type="ARBA" id="ARBA00022674"/>
    </source>
</evidence>
<keyword evidence="10" id="KW-0325">Glycoprotein</keyword>
<dbReference type="GO" id="GO:0030282">
    <property type="term" value="P:bone mineralization"/>
    <property type="evidence" value="ECO:0007669"/>
    <property type="project" value="Ensembl"/>
</dbReference>
<keyword evidence="5" id="KW-0716">Sensory transduction</keyword>
<evidence type="ECO:0000256" key="10">
    <source>
        <dbReference type="ARBA" id="ARBA00023180"/>
    </source>
</evidence>
<protein>
    <recommendedName>
        <fullName evidence="11">R-spondin-2</fullName>
    </recommendedName>
    <alternativeName>
        <fullName evidence="12">Roof plate-specific spondin-2</fullName>
    </alternativeName>
</protein>
<comment type="subcellular location">
    <subcellularLocation>
        <location evidence="1">Secreted</location>
    </subcellularLocation>
</comment>
<evidence type="ECO:0000256" key="8">
    <source>
        <dbReference type="ARBA" id="ARBA00022729"/>
    </source>
</evidence>
<keyword evidence="4" id="KW-0964">Secreted</keyword>
<keyword evidence="7" id="KW-0879">Wnt signaling pathway</keyword>
<dbReference type="Gene3D" id="2.10.220.10">
    <property type="entry name" value="Hormone Receptor, Insulin-like Growth Factor Receptor 1, Chain A, domain 2"/>
    <property type="match status" value="1"/>
</dbReference>
<feature type="compositionally biased region" description="Pro residues" evidence="13">
    <location>
        <begin position="88"/>
        <end position="98"/>
    </location>
</feature>
<evidence type="ECO:0000259" key="14">
    <source>
        <dbReference type="Pfam" id="PF15913"/>
    </source>
</evidence>
<dbReference type="GO" id="GO:0060070">
    <property type="term" value="P:canonical Wnt signaling pathway"/>
    <property type="evidence" value="ECO:0007669"/>
    <property type="project" value="Ensembl"/>
</dbReference>
<dbReference type="CDD" id="cd00064">
    <property type="entry name" value="FU"/>
    <property type="match status" value="1"/>
</dbReference>
<dbReference type="GO" id="GO:0071542">
    <property type="term" value="P:dopaminergic neuron differentiation"/>
    <property type="evidence" value="ECO:0007669"/>
    <property type="project" value="Ensembl"/>
</dbReference>
<gene>
    <name evidence="16" type="primary">RSPO2</name>
</gene>
<dbReference type="GO" id="GO:0035116">
    <property type="term" value="P:embryonic hindlimb morphogenesis"/>
    <property type="evidence" value="ECO:0007669"/>
    <property type="project" value="Ensembl"/>
</dbReference>
<dbReference type="InterPro" id="IPR044004">
    <property type="entry name" value="TSP1_spondin_dom"/>
</dbReference>
<evidence type="ECO:0000256" key="3">
    <source>
        <dbReference type="ARBA" id="ARBA00022473"/>
    </source>
</evidence>
<evidence type="ECO:0000256" key="7">
    <source>
        <dbReference type="ARBA" id="ARBA00022687"/>
    </source>
</evidence>
<dbReference type="PANTHER" id="PTHR46987">
    <property type="entry name" value="NEUROHYPOPHYSIAL HORMONES, N-TERMINAL DOMAIN CONTAINING PROTEIN"/>
    <property type="match status" value="1"/>
</dbReference>
<feature type="compositionally biased region" description="Basic residues" evidence="13">
    <location>
        <begin position="319"/>
        <end position="332"/>
    </location>
</feature>
<dbReference type="GO" id="GO:0090263">
    <property type="term" value="P:positive regulation of canonical Wnt signaling pathway"/>
    <property type="evidence" value="ECO:0000318"/>
    <property type="project" value="GO_Central"/>
</dbReference>
<dbReference type="GO" id="GO:0008201">
    <property type="term" value="F:heparin binding"/>
    <property type="evidence" value="ECO:0007669"/>
    <property type="project" value="UniProtKB-KW"/>
</dbReference>
<dbReference type="GO" id="GO:0009986">
    <property type="term" value="C:cell surface"/>
    <property type="evidence" value="ECO:0007669"/>
    <property type="project" value="Ensembl"/>
</dbReference>
<feature type="domain" description="R-spondin Fu-CRD" evidence="14">
    <location>
        <begin position="152"/>
        <end position="253"/>
    </location>
</feature>